<feature type="compositionally biased region" description="Basic residues" evidence="1">
    <location>
        <begin position="408"/>
        <end position="418"/>
    </location>
</feature>
<dbReference type="AlphaFoldDB" id="A0A182YRK6"/>
<dbReference type="Proteomes" id="UP000076408">
    <property type="component" value="Unassembled WGS sequence"/>
</dbReference>
<dbReference type="EnsemblMetazoa" id="ASTEI11092-RA">
    <property type="protein sequence ID" value="ASTEI11092-PA"/>
    <property type="gene ID" value="ASTEI11092"/>
</dbReference>
<evidence type="ECO:0000313" key="3">
    <source>
        <dbReference type="Proteomes" id="UP000076408"/>
    </source>
</evidence>
<name>A0A182YRK6_ANOST</name>
<keyword evidence="3" id="KW-1185">Reference proteome</keyword>
<reference evidence="2" key="2">
    <citation type="submission" date="2020-05" db="UniProtKB">
        <authorList>
            <consortium name="EnsemblMetazoa"/>
        </authorList>
    </citation>
    <scope>IDENTIFICATION</scope>
    <source>
        <strain evidence="2">Indian</strain>
    </source>
</reference>
<feature type="region of interest" description="Disordered" evidence="1">
    <location>
        <begin position="1"/>
        <end position="79"/>
    </location>
</feature>
<dbReference type="VEuPathDB" id="VectorBase:ASTEI20_045187"/>
<proteinExistence type="predicted"/>
<dbReference type="VEuPathDB" id="VectorBase:ASTEI11092"/>
<feature type="compositionally biased region" description="Polar residues" evidence="1">
    <location>
        <begin position="501"/>
        <end position="515"/>
    </location>
</feature>
<dbReference type="VEuPathDB" id="VectorBase:ASTE003733"/>
<protein>
    <submittedName>
        <fullName evidence="2">Uncharacterized protein</fullName>
    </submittedName>
</protein>
<evidence type="ECO:0000256" key="1">
    <source>
        <dbReference type="SAM" id="MobiDB-lite"/>
    </source>
</evidence>
<feature type="region of interest" description="Disordered" evidence="1">
    <location>
        <begin position="363"/>
        <end position="423"/>
    </location>
</feature>
<feature type="region of interest" description="Disordered" evidence="1">
    <location>
        <begin position="246"/>
        <end position="287"/>
    </location>
</feature>
<reference evidence="3" key="1">
    <citation type="journal article" date="2014" name="Genome Biol.">
        <title>Genome analysis of a major urban malaria vector mosquito, Anopheles stephensi.</title>
        <authorList>
            <person name="Jiang X."/>
            <person name="Peery A."/>
            <person name="Hall A.B."/>
            <person name="Sharma A."/>
            <person name="Chen X.G."/>
            <person name="Waterhouse R.M."/>
            <person name="Komissarov A."/>
            <person name="Riehle M.M."/>
            <person name="Shouche Y."/>
            <person name="Sharakhova M.V."/>
            <person name="Lawson D."/>
            <person name="Pakpour N."/>
            <person name="Arensburger P."/>
            <person name="Davidson V.L."/>
            <person name="Eiglmeier K."/>
            <person name="Emrich S."/>
            <person name="George P."/>
            <person name="Kennedy R.C."/>
            <person name="Mane S.P."/>
            <person name="Maslen G."/>
            <person name="Oringanje C."/>
            <person name="Qi Y."/>
            <person name="Settlage R."/>
            <person name="Tojo M."/>
            <person name="Tubio J.M."/>
            <person name="Unger M.F."/>
            <person name="Wang B."/>
            <person name="Vernick K.D."/>
            <person name="Ribeiro J.M."/>
            <person name="James A.A."/>
            <person name="Michel K."/>
            <person name="Riehle M.A."/>
            <person name="Luckhart S."/>
            <person name="Sharakhov I.V."/>
            <person name="Tu Z."/>
        </authorList>
    </citation>
    <scope>NUCLEOTIDE SEQUENCE [LARGE SCALE GENOMIC DNA]</scope>
    <source>
        <strain evidence="3">Indian</strain>
    </source>
</reference>
<organism evidence="2 3">
    <name type="scientific">Anopheles stephensi</name>
    <name type="common">Indo-Pakistan malaria mosquito</name>
    <dbReference type="NCBI Taxonomy" id="30069"/>
    <lineage>
        <taxon>Eukaryota</taxon>
        <taxon>Metazoa</taxon>
        <taxon>Ecdysozoa</taxon>
        <taxon>Arthropoda</taxon>
        <taxon>Hexapoda</taxon>
        <taxon>Insecta</taxon>
        <taxon>Pterygota</taxon>
        <taxon>Neoptera</taxon>
        <taxon>Endopterygota</taxon>
        <taxon>Diptera</taxon>
        <taxon>Nematocera</taxon>
        <taxon>Culicoidea</taxon>
        <taxon>Culicidae</taxon>
        <taxon>Anophelinae</taxon>
        <taxon>Anopheles</taxon>
    </lineage>
</organism>
<sequence>MMQTDLRPSQTICGVENNKIPQIQSIPQEGKASAEQQSNSSPPERNSNVTRRTRPRRTKSVGQTQQRLADRQRHTINSVSEDHLSIVHLDESSNIGTKSIAETVDLSHKQTVSGNDVIGTSTTNVTAVPEPRRITRRMSSKSTDCNQNTINVRAAPKRKTNDGIPSREAIRVPPPKQALSAQQSVLEHSVEAAGQNDTVRTTVTGCTQQSLDTLNSDAFNTLIVSIKRIAPALPVDELKRIKYDDSTRDSHFTQRASSSKASWRQKNSIKQERPSLAGPRSTMTKPKLVITSPIIEVPESPPPVVLERNTVVNSSYLTVPNTATAKWDLFKKPHPAKNAPMPLLQIEEENEENDDVYTFLSSSQNSDIPAASKPKPKQQKKPKQKKVPTASAAAKTVNSKSNGSMAKPKGKQPQKRANHFGCDKQTLRKVIKRLGGGPVQQPGTLNYKINLDIPKTPPDARSPVNVPPPKDDAEQLPNDGHLASPETTRTLHPSLDRLKKSSLSFPITSTPANRV</sequence>
<feature type="compositionally biased region" description="Polar residues" evidence="1">
    <location>
        <begin position="1"/>
        <end position="12"/>
    </location>
</feature>
<evidence type="ECO:0000313" key="2">
    <source>
        <dbReference type="EnsemblMetazoa" id="ASTEI11092-PA"/>
    </source>
</evidence>
<feature type="region of interest" description="Disordered" evidence="1">
    <location>
        <begin position="450"/>
        <end position="515"/>
    </location>
</feature>
<feature type="compositionally biased region" description="Basic residues" evidence="1">
    <location>
        <begin position="374"/>
        <end position="386"/>
    </location>
</feature>
<feature type="compositionally biased region" description="Polar residues" evidence="1">
    <location>
        <begin position="34"/>
        <end position="50"/>
    </location>
</feature>
<accession>A0A182YRK6</accession>
<feature type="compositionally biased region" description="Polar residues" evidence="1">
    <location>
        <begin position="253"/>
        <end position="268"/>
    </location>
</feature>